<dbReference type="PROSITE" id="PS50109">
    <property type="entry name" value="HIS_KIN"/>
    <property type="match status" value="1"/>
</dbReference>
<dbReference type="InterPro" id="IPR005467">
    <property type="entry name" value="His_kinase_dom"/>
</dbReference>
<dbReference type="CDD" id="cd00082">
    <property type="entry name" value="HisKA"/>
    <property type="match status" value="1"/>
</dbReference>
<keyword evidence="4" id="KW-0808">Transferase</keyword>
<keyword evidence="8" id="KW-0902">Two-component regulatory system</keyword>
<dbReference type="Proteomes" id="UP001205843">
    <property type="component" value="Unassembled WGS sequence"/>
</dbReference>
<dbReference type="SUPFAM" id="SSF47384">
    <property type="entry name" value="Homodimeric domain of signal transducing histidine kinase"/>
    <property type="match status" value="1"/>
</dbReference>
<dbReference type="Pfam" id="PF02518">
    <property type="entry name" value="HATPase_c"/>
    <property type="match status" value="1"/>
</dbReference>
<dbReference type="Gene3D" id="3.30.565.10">
    <property type="entry name" value="Histidine kinase-like ATPase, C-terminal domain"/>
    <property type="match status" value="1"/>
</dbReference>
<dbReference type="InterPro" id="IPR029016">
    <property type="entry name" value="GAF-like_dom_sf"/>
</dbReference>
<dbReference type="GO" id="GO:0000155">
    <property type="term" value="F:phosphorelay sensor kinase activity"/>
    <property type="evidence" value="ECO:0007669"/>
    <property type="project" value="InterPro"/>
</dbReference>
<dbReference type="InterPro" id="IPR003594">
    <property type="entry name" value="HATPase_dom"/>
</dbReference>
<dbReference type="InterPro" id="IPR004358">
    <property type="entry name" value="Sig_transdc_His_kin-like_C"/>
</dbReference>
<proteinExistence type="predicted"/>
<dbReference type="InterPro" id="IPR003661">
    <property type="entry name" value="HisK_dim/P_dom"/>
</dbReference>
<reference evidence="11" key="1">
    <citation type="submission" date="2022-03" db="EMBL/GenBank/DDBJ databases">
        <title>Genomic Encyclopedia of Type Strains, Phase III (KMG-III): the genomes of soil and plant-associated and newly described type strains.</title>
        <authorList>
            <person name="Whitman W."/>
        </authorList>
    </citation>
    <scope>NUCLEOTIDE SEQUENCE</scope>
    <source>
        <strain evidence="11">ANL 6-2</strain>
    </source>
</reference>
<dbReference type="InterPro" id="IPR036097">
    <property type="entry name" value="HisK_dim/P_sf"/>
</dbReference>
<evidence type="ECO:0000256" key="6">
    <source>
        <dbReference type="ARBA" id="ARBA00022777"/>
    </source>
</evidence>
<feature type="transmembrane region" description="Helical" evidence="9">
    <location>
        <begin position="91"/>
        <end position="111"/>
    </location>
</feature>
<feature type="transmembrane region" description="Helical" evidence="9">
    <location>
        <begin position="34"/>
        <end position="55"/>
    </location>
</feature>
<keyword evidence="7" id="KW-0067">ATP-binding</keyword>
<dbReference type="EMBL" id="JALJXV010000014">
    <property type="protein sequence ID" value="MCP1677163.1"/>
    <property type="molecule type" value="Genomic_DNA"/>
</dbReference>
<feature type="transmembrane region" description="Helical" evidence="9">
    <location>
        <begin position="161"/>
        <end position="181"/>
    </location>
</feature>
<dbReference type="AlphaFoldDB" id="A0AAE3KE76"/>
<evidence type="ECO:0000259" key="10">
    <source>
        <dbReference type="PROSITE" id="PS50109"/>
    </source>
</evidence>
<dbReference type="SMART" id="SM00387">
    <property type="entry name" value="HATPase_c"/>
    <property type="match status" value="1"/>
</dbReference>
<organism evidence="11 12">
    <name type="scientific">Natronocella acetinitrilica</name>
    <dbReference type="NCBI Taxonomy" id="414046"/>
    <lineage>
        <taxon>Bacteria</taxon>
        <taxon>Pseudomonadati</taxon>
        <taxon>Pseudomonadota</taxon>
        <taxon>Gammaproteobacteria</taxon>
        <taxon>Chromatiales</taxon>
        <taxon>Ectothiorhodospiraceae</taxon>
        <taxon>Natronocella</taxon>
    </lineage>
</organism>
<comment type="caution">
    <text evidence="11">The sequence shown here is derived from an EMBL/GenBank/DDBJ whole genome shotgun (WGS) entry which is preliminary data.</text>
</comment>
<dbReference type="SUPFAM" id="SSF55781">
    <property type="entry name" value="GAF domain-like"/>
    <property type="match status" value="1"/>
</dbReference>
<dbReference type="PANTHER" id="PTHR43065:SF46">
    <property type="entry name" value="C4-DICARBOXYLATE TRANSPORT SENSOR PROTEIN DCTB"/>
    <property type="match status" value="1"/>
</dbReference>
<keyword evidence="6 11" id="KW-0418">Kinase</keyword>
<evidence type="ECO:0000313" key="11">
    <source>
        <dbReference type="EMBL" id="MCP1677163.1"/>
    </source>
</evidence>
<feature type="transmembrane region" description="Helical" evidence="9">
    <location>
        <begin position="6"/>
        <end position="27"/>
    </location>
</feature>
<dbReference type="InterPro" id="IPR003018">
    <property type="entry name" value="GAF"/>
</dbReference>
<feature type="transmembrane region" description="Helical" evidence="9">
    <location>
        <begin position="123"/>
        <end position="149"/>
    </location>
</feature>
<dbReference type="Gene3D" id="3.30.450.40">
    <property type="match status" value="1"/>
</dbReference>
<evidence type="ECO:0000256" key="3">
    <source>
        <dbReference type="ARBA" id="ARBA00022553"/>
    </source>
</evidence>
<keyword evidence="9" id="KW-1133">Transmembrane helix</keyword>
<dbReference type="InterPro" id="IPR036890">
    <property type="entry name" value="HATPase_C_sf"/>
</dbReference>
<evidence type="ECO:0000313" key="12">
    <source>
        <dbReference type="Proteomes" id="UP001205843"/>
    </source>
</evidence>
<sequence>MAAIGVVSYGLCALAFGFLALLLLVSWRGGSHGALLGAACAATALWAALLAAASWTGMVPAVAVETLELTRTALWLGFIAWLLAPMRRGNLLIRVLSILAVLAPVAALLAIPGMRLLGGAELAPLIAGVHGGFIMIGLALALLGVILLEQLYRNLPSDRRWAMKFLCLGVALIFGFDLYLYSDALLFRQLDALAWQSRGAVQALAVPLIAVAARRNQSWALPVFVSRHVAFHTATIVGAGGYLILISLGGYYIRDFGGSWGAFAQILMVSAAAVGLVVVITSGDARAKLRVFLSKHFFSNKYDYREEWLRLAHRLSETGGDETAYERAVHVVADILNSPAGAVWLRRDDTGFAPMGGWRLDVPADATVPEDAALVAFLRERQWVIDMAEYRAEPGVYGDMQMPALIGGMERAWAIVPLMQQERLTGFMVLCRPDVNAEITWEDRDLMKVLGRQVASYLGQHDDAMALSQARQFEAFNQLTAFLMHDLKNLIAQQSLIVKNAEKHKHNPEFIDDALETIGNSVRRMERLLEHLQRRQRSGLIERVDIHQLITETTRRCADRAPVPEIDLQASGMMVEADREEFAMVLLHLIRNAQDATPEDGSVSVQALAGGNQVEITVADTGSGMTAEFIRDELFRPFHTTKSSKGMGIGAHQAREFVHRAGGRVNVTSVPGGGTQFRMTLPAELLDGQGAMAHGAPRTGTRHND</sequence>
<dbReference type="GO" id="GO:0005524">
    <property type="term" value="F:ATP binding"/>
    <property type="evidence" value="ECO:0007669"/>
    <property type="project" value="UniProtKB-KW"/>
</dbReference>
<evidence type="ECO:0000256" key="4">
    <source>
        <dbReference type="ARBA" id="ARBA00022679"/>
    </source>
</evidence>
<dbReference type="PRINTS" id="PR00344">
    <property type="entry name" value="BCTRLSENSOR"/>
</dbReference>
<evidence type="ECO:0000256" key="1">
    <source>
        <dbReference type="ARBA" id="ARBA00000085"/>
    </source>
</evidence>
<evidence type="ECO:0000256" key="8">
    <source>
        <dbReference type="ARBA" id="ARBA00023012"/>
    </source>
</evidence>
<feature type="domain" description="Histidine kinase" evidence="10">
    <location>
        <begin position="482"/>
        <end position="685"/>
    </location>
</feature>
<keyword evidence="3" id="KW-0597">Phosphoprotein</keyword>
<keyword evidence="5" id="KW-0547">Nucleotide-binding</keyword>
<feature type="transmembrane region" description="Helical" evidence="9">
    <location>
        <begin position="234"/>
        <end position="253"/>
    </location>
</feature>
<dbReference type="RefSeq" id="WP_253485365.1">
    <property type="nucleotide sequence ID" value="NZ_JALJXV010000014.1"/>
</dbReference>
<protein>
    <recommendedName>
        <fullName evidence="2">histidine kinase</fullName>
        <ecNumber evidence="2">2.7.13.3</ecNumber>
    </recommendedName>
</protein>
<gene>
    <name evidence="11" type="ORF">J2T57_004337</name>
</gene>
<comment type="catalytic activity">
    <reaction evidence="1">
        <text>ATP + protein L-histidine = ADP + protein N-phospho-L-histidine.</text>
        <dbReference type="EC" id="2.7.13.3"/>
    </reaction>
</comment>
<evidence type="ECO:0000256" key="7">
    <source>
        <dbReference type="ARBA" id="ARBA00022840"/>
    </source>
</evidence>
<dbReference type="InterPro" id="IPR014265">
    <property type="entry name" value="XrtA/PrsK"/>
</dbReference>
<dbReference type="Pfam" id="PF13185">
    <property type="entry name" value="GAF_2"/>
    <property type="match status" value="1"/>
</dbReference>
<keyword evidence="12" id="KW-1185">Reference proteome</keyword>
<dbReference type="PANTHER" id="PTHR43065">
    <property type="entry name" value="SENSOR HISTIDINE KINASE"/>
    <property type="match status" value="1"/>
</dbReference>
<keyword evidence="9" id="KW-0812">Transmembrane</keyword>
<dbReference type="NCBIfam" id="TIGR02916">
    <property type="entry name" value="PEP_his_kin"/>
    <property type="match status" value="1"/>
</dbReference>
<dbReference type="EC" id="2.7.13.3" evidence="2"/>
<evidence type="ECO:0000256" key="5">
    <source>
        <dbReference type="ARBA" id="ARBA00022741"/>
    </source>
</evidence>
<accession>A0AAE3KE76</accession>
<feature type="transmembrane region" description="Helical" evidence="9">
    <location>
        <begin position="61"/>
        <end position="84"/>
    </location>
</feature>
<keyword evidence="9" id="KW-0472">Membrane</keyword>
<name>A0AAE3KE76_9GAMM</name>
<feature type="transmembrane region" description="Helical" evidence="9">
    <location>
        <begin position="259"/>
        <end position="280"/>
    </location>
</feature>
<evidence type="ECO:0000256" key="2">
    <source>
        <dbReference type="ARBA" id="ARBA00012438"/>
    </source>
</evidence>
<evidence type="ECO:0000256" key="9">
    <source>
        <dbReference type="SAM" id="Phobius"/>
    </source>
</evidence>
<dbReference type="SUPFAM" id="SSF55874">
    <property type="entry name" value="ATPase domain of HSP90 chaperone/DNA topoisomerase II/histidine kinase"/>
    <property type="match status" value="1"/>
</dbReference>